<dbReference type="EMBL" id="JAIQCJ010002683">
    <property type="protein sequence ID" value="KAJ8775432.1"/>
    <property type="molecule type" value="Genomic_DNA"/>
</dbReference>
<evidence type="ECO:0000313" key="3">
    <source>
        <dbReference type="EMBL" id="KAJ8775432.1"/>
    </source>
</evidence>
<feature type="region of interest" description="Disordered" evidence="1">
    <location>
        <begin position="33"/>
        <end position="59"/>
    </location>
</feature>
<feature type="compositionally biased region" description="Low complexity" evidence="1">
    <location>
        <begin position="33"/>
        <end position="42"/>
    </location>
</feature>
<keyword evidence="4" id="KW-1185">Reference proteome</keyword>
<evidence type="ECO:0000313" key="4">
    <source>
        <dbReference type="Proteomes" id="UP001159641"/>
    </source>
</evidence>
<evidence type="ECO:0000256" key="2">
    <source>
        <dbReference type="SAM" id="SignalP"/>
    </source>
</evidence>
<dbReference type="Proteomes" id="UP001159641">
    <property type="component" value="Unassembled WGS sequence"/>
</dbReference>
<dbReference type="AlphaFoldDB" id="A0AB34G8G6"/>
<feature type="chain" id="PRO_5044222707" evidence="2">
    <location>
        <begin position="20"/>
        <end position="87"/>
    </location>
</feature>
<protein>
    <submittedName>
        <fullName evidence="3">Uncharacterized protein</fullName>
    </submittedName>
</protein>
<evidence type="ECO:0000256" key="1">
    <source>
        <dbReference type="SAM" id="MobiDB-lite"/>
    </source>
</evidence>
<accession>A0AB34G8G6</accession>
<proteinExistence type="predicted"/>
<name>A0AB34G8G6_ESCRO</name>
<feature type="signal peptide" evidence="2">
    <location>
        <begin position="1"/>
        <end position="19"/>
    </location>
</feature>
<keyword evidence="2" id="KW-0732">Signal</keyword>
<organism evidence="3 4">
    <name type="scientific">Eschrichtius robustus</name>
    <name type="common">California gray whale</name>
    <name type="synonym">Eschrichtius gibbosus</name>
    <dbReference type="NCBI Taxonomy" id="9764"/>
    <lineage>
        <taxon>Eukaryota</taxon>
        <taxon>Metazoa</taxon>
        <taxon>Chordata</taxon>
        <taxon>Craniata</taxon>
        <taxon>Vertebrata</taxon>
        <taxon>Euteleostomi</taxon>
        <taxon>Mammalia</taxon>
        <taxon>Eutheria</taxon>
        <taxon>Laurasiatheria</taxon>
        <taxon>Artiodactyla</taxon>
        <taxon>Whippomorpha</taxon>
        <taxon>Cetacea</taxon>
        <taxon>Mysticeti</taxon>
        <taxon>Eschrichtiidae</taxon>
        <taxon>Eschrichtius</taxon>
    </lineage>
</organism>
<gene>
    <name evidence="3" type="ORF">J1605_016374</name>
</gene>
<sequence>MVLNLYHLVCLVSCRGVLQNVQKATGPSEFPVTVTVESPSSSEIKEVNDSSESVQEEPEKISLKQEALPVQSYHFKAIEKIIFQTEA</sequence>
<reference evidence="3 4" key="1">
    <citation type="submission" date="2022-11" db="EMBL/GenBank/DDBJ databases">
        <title>Whole genome sequence of Eschrichtius robustus ER-17-0199.</title>
        <authorList>
            <person name="Bruniche-Olsen A."/>
            <person name="Black A.N."/>
            <person name="Fields C.J."/>
            <person name="Walden K."/>
            <person name="Dewoody J.A."/>
        </authorList>
    </citation>
    <scope>NUCLEOTIDE SEQUENCE [LARGE SCALE GENOMIC DNA]</scope>
    <source>
        <strain evidence="3">ER-17-0199</strain>
        <tissue evidence="3">Blubber</tissue>
    </source>
</reference>
<comment type="caution">
    <text evidence="3">The sequence shown here is derived from an EMBL/GenBank/DDBJ whole genome shotgun (WGS) entry which is preliminary data.</text>
</comment>